<evidence type="ECO:0000256" key="3">
    <source>
        <dbReference type="ARBA" id="ARBA00004186"/>
    </source>
</evidence>
<reference evidence="17" key="1">
    <citation type="journal article" date="2013" name="Genome Biol. Evol.">
        <title>Punctuated emergences of genetic and phenotypic innovations in eumetazoan, bilaterian, euteleostome, and hominidae ancestors.</title>
        <authorList>
            <person name="Wenger Y."/>
            <person name="Galliot B."/>
        </authorList>
    </citation>
    <scope>NUCLEOTIDE SEQUENCE</scope>
    <source>
        <tissue evidence="17">Whole animals</tissue>
    </source>
</reference>
<dbReference type="GO" id="GO:0005813">
    <property type="term" value="C:centrosome"/>
    <property type="evidence" value="ECO:0007669"/>
    <property type="project" value="UniProtKB-SubCell"/>
</dbReference>
<evidence type="ECO:0000256" key="4">
    <source>
        <dbReference type="ARBA" id="ARBA00004300"/>
    </source>
</evidence>
<keyword evidence="9" id="KW-0343">GTPase activation</keyword>
<evidence type="ECO:0000256" key="10">
    <source>
        <dbReference type="ARBA" id="ARBA00022490"/>
    </source>
</evidence>
<dbReference type="Gene3D" id="1.10.10.1730">
    <property type="entry name" value="Folliculin"/>
    <property type="match status" value="1"/>
</dbReference>
<dbReference type="EMBL" id="HAAD01002380">
    <property type="protein sequence ID" value="CDG68612.1"/>
    <property type="molecule type" value="mRNA"/>
</dbReference>
<keyword evidence="10" id="KW-0963">Cytoplasm</keyword>
<keyword evidence="11" id="KW-0472">Membrane</keyword>
<evidence type="ECO:0000256" key="9">
    <source>
        <dbReference type="ARBA" id="ARBA00022468"/>
    </source>
</evidence>
<dbReference type="InterPro" id="IPR032035">
    <property type="entry name" value="Folliculin_DENN"/>
</dbReference>
<keyword evidence="15" id="KW-0966">Cell projection</keyword>
<dbReference type="PROSITE" id="PS51834">
    <property type="entry name" value="DENN_FLCN_SMCR8"/>
    <property type="match status" value="1"/>
</dbReference>
<dbReference type="GO" id="GO:0005829">
    <property type="term" value="C:cytosol"/>
    <property type="evidence" value="ECO:0007669"/>
    <property type="project" value="UniProtKB-SubCell"/>
</dbReference>
<dbReference type="GO" id="GO:0000122">
    <property type="term" value="P:negative regulation of transcription by RNA polymerase II"/>
    <property type="evidence" value="ECO:0007669"/>
    <property type="project" value="TreeGrafter"/>
</dbReference>
<dbReference type="OrthoDB" id="5599713at2759"/>
<keyword evidence="13" id="KW-0458">Lysosome</keyword>
<comment type="subcellular location">
    <subcellularLocation>
        <location evidence="2">Cell projection</location>
        <location evidence="2">Cilium</location>
    </subcellularLocation>
    <subcellularLocation>
        <location evidence="4">Cytoplasm</location>
        <location evidence="4">Cytoskeleton</location>
        <location evidence="4">Microtubule organizing center</location>
        <location evidence="4">Centrosome</location>
    </subcellularLocation>
    <subcellularLocation>
        <location evidence="3">Cytoplasm</location>
        <location evidence="3">Cytoskeleton</location>
        <location evidence="3">Spindle</location>
    </subcellularLocation>
    <subcellularLocation>
        <location evidence="5">Cytoplasm</location>
        <location evidence="5">Cytosol</location>
    </subcellularLocation>
    <subcellularLocation>
        <location evidence="6">Lysosome membrane</location>
    </subcellularLocation>
    <subcellularLocation>
        <location evidence="1">Nucleus</location>
    </subcellularLocation>
</comment>
<gene>
    <name evidence="17" type="primary">FLCN</name>
</gene>
<dbReference type="Pfam" id="PF11704">
    <property type="entry name" value="Folliculin"/>
    <property type="match status" value="1"/>
</dbReference>
<feature type="non-terminal residue" evidence="17">
    <location>
        <position position="1"/>
    </location>
</feature>
<dbReference type="PANTHER" id="PTHR31441:SF2">
    <property type="entry name" value="FOLLICULIN"/>
    <property type="match status" value="1"/>
</dbReference>
<dbReference type="InterPro" id="IPR037521">
    <property type="entry name" value="FLCN/SMCR8_DENN"/>
</dbReference>
<comment type="similarity">
    <text evidence="7">Belongs to the folliculin family.</text>
</comment>
<dbReference type="Pfam" id="PF16692">
    <property type="entry name" value="Folliculin_C"/>
    <property type="match status" value="1"/>
</dbReference>
<name>T2M9K7_HYDVU</name>
<dbReference type="Gene3D" id="3.40.50.12430">
    <property type="match status" value="1"/>
</dbReference>
<dbReference type="GO" id="GO:0005929">
    <property type="term" value="C:cilium"/>
    <property type="evidence" value="ECO:0007669"/>
    <property type="project" value="UniProtKB-SubCell"/>
</dbReference>
<keyword evidence="14" id="KW-0539">Nucleus</keyword>
<sequence>NYQSFHDGKFKQSIFNNGQFIYELKAMNAVIALCHFCELHGPSILFCTKPFHCINHTESEIESGTVEASPLSCGVLTTRLQSYVYVENKEDEIKQIKRPMQEQSSGSQSTCEGCRSLEPGELGFISFNKESHISYVSTQHPEEQELYSVLRHACVRSLSCEICPGREGPIMFGDDASGYVFSYTFFLKDSLSRGFQRWYSIICVMMDRNYLVTSWPFLISNFRTVIGELQSKADIYYKNEQSEKPQLDSHFLPRKTVLTPDAFRRSRGGQIYRSLRQIINEKNVFEKLHKAFSWIIQASCERYTEKLFEGTSMSGYMDDEEMTSSLLEDFILKGCQDYNHPIFTSILHAYQVIGKDNFHLLAFHVVRGDQVVVQSDFKRTAVSLIKVLKDLIPAGCFRCQVYEEEYQDSWRCNFLGLKECCEIPQHLLSSNQIVVVAITREKKDETASASHFRLCENSFDGFQIHVTGAPVEKEPSYLTSIMESLSNEHINDELFMVMLVALKERWMGRVKILFKFSKDSKKLIEEKDRLLAILQSKSDDEILLKYWMTSLSKSYRLQLLNKSFSSVA</sequence>
<dbReference type="GO" id="GO:0005096">
    <property type="term" value="F:GTPase activator activity"/>
    <property type="evidence" value="ECO:0007669"/>
    <property type="project" value="UniProtKB-KW"/>
</dbReference>
<dbReference type="GO" id="GO:0005819">
    <property type="term" value="C:spindle"/>
    <property type="evidence" value="ECO:0007669"/>
    <property type="project" value="UniProtKB-SubCell"/>
</dbReference>
<dbReference type="GO" id="GO:0005765">
    <property type="term" value="C:lysosomal membrane"/>
    <property type="evidence" value="ECO:0007669"/>
    <property type="project" value="UniProtKB-SubCell"/>
</dbReference>
<organism evidence="17">
    <name type="scientific">Hydra vulgaris</name>
    <name type="common">Hydra</name>
    <name type="synonym">Hydra attenuata</name>
    <dbReference type="NCBI Taxonomy" id="6087"/>
    <lineage>
        <taxon>Eukaryota</taxon>
        <taxon>Metazoa</taxon>
        <taxon>Cnidaria</taxon>
        <taxon>Hydrozoa</taxon>
        <taxon>Hydroidolina</taxon>
        <taxon>Anthoathecata</taxon>
        <taxon>Aplanulata</taxon>
        <taxon>Hydridae</taxon>
        <taxon>Hydra</taxon>
    </lineage>
</organism>
<evidence type="ECO:0000256" key="1">
    <source>
        <dbReference type="ARBA" id="ARBA00004123"/>
    </source>
</evidence>
<evidence type="ECO:0000256" key="5">
    <source>
        <dbReference type="ARBA" id="ARBA00004514"/>
    </source>
</evidence>
<dbReference type="InterPro" id="IPR021713">
    <property type="entry name" value="Folliculin"/>
</dbReference>
<evidence type="ECO:0000256" key="8">
    <source>
        <dbReference type="ARBA" id="ARBA00021824"/>
    </source>
</evidence>
<protein>
    <recommendedName>
        <fullName evidence="8">Folliculin</fullName>
    </recommendedName>
</protein>
<evidence type="ECO:0000256" key="14">
    <source>
        <dbReference type="ARBA" id="ARBA00023242"/>
    </source>
</evidence>
<evidence type="ECO:0000256" key="11">
    <source>
        <dbReference type="ARBA" id="ARBA00023136"/>
    </source>
</evidence>
<dbReference type="InterPro" id="IPR044886">
    <property type="entry name" value="FLCN_DENN_C_sf"/>
</dbReference>
<evidence type="ECO:0000256" key="12">
    <source>
        <dbReference type="ARBA" id="ARBA00023212"/>
    </source>
</evidence>
<dbReference type="PANTHER" id="PTHR31441">
    <property type="entry name" value="FOLLICULIN FAMILY MEMBER"/>
    <property type="match status" value="1"/>
</dbReference>
<dbReference type="GO" id="GO:0005634">
    <property type="term" value="C:nucleus"/>
    <property type="evidence" value="ECO:0007669"/>
    <property type="project" value="UniProtKB-SubCell"/>
</dbReference>
<dbReference type="GO" id="GO:1904263">
    <property type="term" value="P:positive regulation of TORC1 signaling"/>
    <property type="evidence" value="ECO:0007669"/>
    <property type="project" value="TreeGrafter"/>
</dbReference>
<keyword evidence="12" id="KW-0206">Cytoskeleton</keyword>
<evidence type="ECO:0000259" key="16">
    <source>
        <dbReference type="PROSITE" id="PS51834"/>
    </source>
</evidence>
<evidence type="ECO:0000256" key="7">
    <source>
        <dbReference type="ARBA" id="ARBA00009987"/>
    </source>
</evidence>
<evidence type="ECO:0000313" key="17">
    <source>
        <dbReference type="EMBL" id="CDG68612.1"/>
    </source>
</evidence>
<dbReference type="InterPro" id="IPR037520">
    <property type="entry name" value="Folliculin/SMCR8_longin"/>
</dbReference>
<evidence type="ECO:0000256" key="15">
    <source>
        <dbReference type="ARBA" id="ARBA00023273"/>
    </source>
</evidence>
<evidence type="ECO:0000256" key="6">
    <source>
        <dbReference type="ARBA" id="ARBA00004656"/>
    </source>
</evidence>
<dbReference type="AlphaFoldDB" id="T2M9K7"/>
<proteinExistence type="evidence at transcript level"/>
<feature type="domain" description="UDENN FLCN/SMCR8-type" evidence="16">
    <location>
        <begin position="115"/>
        <end position="552"/>
    </location>
</feature>
<evidence type="ECO:0000256" key="13">
    <source>
        <dbReference type="ARBA" id="ARBA00023228"/>
    </source>
</evidence>
<accession>T2M9K7</accession>
<evidence type="ECO:0000256" key="2">
    <source>
        <dbReference type="ARBA" id="ARBA00004138"/>
    </source>
</evidence>